<dbReference type="OrthoDB" id="2974948at2759"/>
<feature type="region of interest" description="Disordered" evidence="1">
    <location>
        <begin position="415"/>
        <end position="501"/>
    </location>
</feature>
<feature type="compositionally biased region" description="Pro residues" evidence="1">
    <location>
        <begin position="420"/>
        <end position="429"/>
    </location>
</feature>
<feature type="transmembrane region" description="Helical" evidence="2">
    <location>
        <begin position="282"/>
        <end position="307"/>
    </location>
</feature>
<dbReference type="Gene3D" id="2.60.120.260">
    <property type="entry name" value="Galactose-binding domain-like"/>
    <property type="match status" value="1"/>
</dbReference>
<evidence type="ECO:0000313" key="3">
    <source>
        <dbReference type="EMBL" id="KAF5318988.1"/>
    </source>
</evidence>
<protein>
    <recommendedName>
        <fullName evidence="5">Transmembrane protein</fullName>
    </recommendedName>
</protein>
<keyword evidence="2" id="KW-0472">Membrane</keyword>
<evidence type="ECO:0000256" key="2">
    <source>
        <dbReference type="SAM" id="Phobius"/>
    </source>
</evidence>
<keyword evidence="2" id="KW-0812">Transmembrane</keyword>
<gene>
    <name evidence="3" type="ORF">D9611_012698</name>
</gene>
<keyword evidence="4" id="KW-1185">Reference proteome</keyword>
<proteinExistence type="predicted"/>
<comment type="caution">
    <text evidence="3">The sequence shown here is derived from an EMBL/GenBank/DDBJ whole genome shotgun (WGS) entry which is preliminary data.</text>
</comment>
<evidence type="ECO:0008006" key="5">
    <source>
        <dbReference type="Google" id="ProtNLM"/>
    </source>
</evidence>
<sequence length="501" mass="54406">MSGRWIVVDDTDPQFSYDGPWKLTSGSKYDAQGNWGKTFNNSLHGLGSSGSLSFTFKGSRGRLLGTTDIKNTSGLIDPTWECFIDQKSFGTSKPFQYIENNWALCEWTGLDDGQHTASVRVASQGQYFWVDRLLYMPSDDVTLNNAATVLLDETDPAISVSSGWGDLGELGRMTQKQGSTAQVKFKGTSVTWMGTIPSSLPHASSEGTYSIDGGTPVRYTIPGLPDSDSADQFNYVFFKTDPVPLGDHELVVTHDGTESSTPLVLGNLLVENQVVQSNSTHLIGAIVGAVLGGLALILIAIVGVVYFRRYRKSSKSSIYKPINLVDSEPFHYIRPFTLTRPTDPYDPHPQPQSYSYPQQQPRPPIHYQVPITYAAPTILPSTSSSSGHHVVTPYPFTAPSASASSYKPPQLIHGHAMPIIRPPSPPGPSIPTQRRHQKLDSLHNQATSPQSSAQGNSSTSSQPSSSSRVVIHQDSGVRLPGSVPEELATPVVEHPPRYTLG</sequence>
<dbReference type="AlphaFoldDB" id="A0A8H5F0Q0"/>
<reference evidence="3 4" key="1">
    <citation type="journal article" date="2020" name="ISME J.">
        <title>Uncovering the hidden diversity of litter-decomposition mechanisms in mushroom-forming fungi.</title>
        <authorList>
            <person name="Floudas D."/>
            <person name="Bentzer J."/>
            <person name="Ahren D."/>
            <person name="Johansson T."/>
            <person name="Persson P."/>
            <person name="Tunlid A."/>
        </authorList>
    </citation>
    <scope>NUCLEOTIDE SEQUENCE [LARGE SCALE GENOMIC DNA]</scope>
    <source>
        <strain evidence="3 4">CBS 175.51</strain>
    </source>
</reference>
<feature type="region of interest" description="Disordered" evidence="1">
    <location>
        <begin position="341"/>
        <end position="361"/>
    </location>
</feature>
<organism evidence="3 4">
    <name type="scientific">Ephemerocybe angulata</name>
    <dbReference type="NCBI Taxonomy" id="980116"/>
    <lineage>
        <taxon>Eukaryota</taxon>
        <taxon>Fungi</taxon>
        <taxon>Dikarya</taxon>
        <taxon>Basidiomycota</taxon>
        <taxon>Agaricomycotina</taxon>
        <taxon>Agaricomycetes</taxon>
        <taxon>Agaricomycetidae</taxon>
        <taxon>Agaricales</taxon>
        <taxon>Agaricineae</taxon>
        <taxon>Psathyrellaceae</taxon>
        <taxon>Ephemerocybe</taxon>
    </lineage>
</organism>
<dbReference type="EMBL" id="JAACJK010000175">
    <property type="protein sequence ID" value="KAF5318988.1"/>
    <property type="molecule type" value="Genomic_DNA"/>
</dbReference>
<accession>A0A8H5F0Q0</accession>
<dbReference type="CDD" id="cd12087">
    <property type="entry name" value="TM_EGFR-like"/>
    <property type="match status" value="1"/>
</dbReference>
<dbReference type="Proteomes" id="UP000541558">
    <property type="component" value="Unassembled WGS sequence"/>
</dbReference>
<name>A0A8H5F0Q0_9AGAR</name>
<evidence type="ECO:0000313" key="4">
    <source>
        <dbReference type="Proteomes" id="UP000541558"/>
    </source>
</evidence>
<feature type="compositionally biased region" description="Low complexity" evidence="1">
    <location>
        <begin position="448"/>
        <end position="467"/>
    </location>
</feature>
<evidence type="ECO:0000256" key="1">
    <source>
        <dbReference type="SAM" id="MobiDB-lite"/>
    </source>
</evidence>
<keyword evidence="2" id="KW-1133">Transmembrane helix</keyword>